<reference evidence="1 2" key="1">
    <citation type="journal article" date="2018" name="Sci. Data">
        <title>The draft genome sequence of cork oak.</title>
        <authorList>
            <person name="Ramos A.M."/>
            <person name="Usie A."/>
            <person name="Barbosa P."/>
            <person name="Barros P.M."/>
            <person name="Capote T."/>
            <person name="Chaves I."/>
            <person name="Simoes F."/>
            <person name="Abreu I."/>
            <person name="Carrasquinho I."/>
            <person name="Faro C."/>
            <person name="Guimaraes J.B."/>
            <person name="Mendonca D."/>
            <person name="Nobrega F."/>
            <person name="Rodrigues L."/>
            <person name="Saibo N.J.M."/>
            <person name="Varela M.C."/>
            <person name="Egas C."/>
            <person name="Matos J."/>
            <person name="Miguel C.M."/>
            <person name="Oliveira M.M."/>
            <person name="Ricardo C.P."/>
            <person name="Goncalves S."/>
        </authorList>
    </citation>
    <scope>NUCLEOTIDE SEQUENCE [LARGE SCALE GENOMIC DNA]</scope>
    <source>
        <strain evidence="2">cv. HL8</strain>
    </source>
</reference>
<evidence type="ECO:0000313" key="2">
    <source>
        <dbReference type="Proteomes" id="UP000237347"/>
    </source>
</evidence>
<proteinExistence type="predicted"/>
<protein>
    <submittedName>
        <fullName evidence="1">Lachrymatory-factor synthase</fullName>
    </submittedName>
</protein>
<comment type="caution">
    <text evidence="1">The sequence shown here is derived from an EMBL/GenBank/DDBJ whole genome shotgun (WGS) entry which is preliminary data.</text>
</comment>
<dbReference type="AlphaFoldDB" id="A0AAW0JSE9"/>
<sequence length="273" mass="31083">MESKSNSKWEGKACTKLTNATADQVWLLYKDFFNFHKWFPSLATCYGIHGTNGEPGCIRYCAGFSIPSNDGDNKPVSWSKERLIAVDDDERRLSYEIVDSNIGFKSYVSTVKIVPQGDEGCMIEWSFTVDKVEGWVLDDLVKKYEVGLQRMVKRMEDELASFEPEGYCAGFSIPSNDGDNKPVSWSKERLIAVDDDERRLSYEIVDSNIGFKSYVSTVKIVPQGDEGCMIEWSFTVDKVEGWVLDDLVKKYEVGLQRMLKRMEDELASFEPEG</sequence>
<dbReference type="CDD" id="cd07821">
    <property type="entry name" value="PYR_PYL_RCAR_like"/>
    <property type="match status" value="2"/>
</dbReference>
<dbReference type="FunFam" id="3.30.530.20:FF:000064">
    <property type="entry name" value="Lachrymatory-factor synthase"/>
    <property type="match status" value="1"/>
</dbReference>
<dbReference type="GO" id="GO:0004864">
    <property type="term" value="F:protein phosphatase inhibitor activity"/>
    <property type="evidence" value="ECO:0007669"/>
    <property type="project" value="UniProtKB-ARBA"/>
</dbReference>
<dbReference type="Proteomes" id="UP000237347">
    <property type="component" value="Unassembled WGS sequence"/>
</dbReference>
<dbReference type="InterPro" id="IPR053249">
    <property type="entry name" value="LFS"/>
</dbReference>
<dbReference type="SUPFAM" id="SSF55961">
    <property type="entry name" value="Bet v1-like"/>
    <property type="match status" value="2"/>
</dbReference>
<dbReference type="InterPro" id="IPR023393">
    <property type="entry name" value="START-like_dom_sf"/>
</dbReference>
<evidence type="ECO:0000313" key="1">
    <source>
        <dbReference type="EMBL" id="KAK7829109.1"/>
    </source>
</evidence>
<keyword evidence="2" id="KW-1185">Reference proteome</keyword>
<dbReference type="InterPro" id="IPR019587">
    <property type="entry name" value="Polyketide_cyclase/dehydratase"/>
</dbReference>
<dbReference type="Gene3D" id="3.30.530.20">
    <property type="match status" value="2"/>
</dbReference>
<name>A0AAW0JSE9_QUESU</name>
<dbReference type="PANTHER" id="PTHR33789">
    <property type="entry name" value="LACHRYMATORY-FACTOR SYNTHASE"/>
    <property type="match status" value="1"/>
</dbReference>
<dbReference type="PANTHER" id="PTHR33789:SF15">
    <property type="entry name" value="LACHRYMATORY-FACTOR SYNTHASE"/>
    <property type="match status" value="1"/>
</dbReference>
<dbReference type="Pfam" id="PF10604">
    <property type="entry name" value="Polyketide_cyc2"/>
    <property type="match status" value="2"/>
</dbReference>
<gene>
    <name evidence="1" type="primary">LFS_4</name>
    <name evidence="1" type="ORF">CFP56_029618</name>
</gene>
<organism evidence="1 2">
    <name type="scientific">Quercus suber</name>
    <name type="common">Cork oak</name>
    <dbReference type="NCBI Taxonomy" id="58331"/>
    <lineage>
        <taxon>Eukaryota</taxon>
        <taxon>Viridiplantae</taxon>
        <taxon>Streptophyta</taxon>
        <taxon>Embryophyta</taxon>
        <taxon>Tracheophyta</taxon>
        <taxon>Spermatophyta</taxon>
        <taxon>Magnoliopsida</taxon>
        <taxon>eudicotyledons</taxon>
        <taxon>Gunneridae</taxon>
        <taxon>Pentapetalae</taxon>
        <taxon>rosids</taxon>
        <taxon>fabids</taxon>
        <taxon>Fagales</taxon>
        <taxon>Fagaceae</taxon>
        <taxon>Quercus</taxon>
    </lineage>
</organism>
<accession>A0AAW0JSE9</accession>
<dbReference type="EMBL" id="PKMF04000488">
    <property type="protein sequence ID" value="KAK7829109.1"/>
    <property type="molecule type" value="Genomic_DNA"/>
</dbReference>